<name>A0A1E5FTY3_VIBSP</name>
<dbReference type="RefSeq" id="WP_019822908.1">
    <property type="nucleotide sequence ID" value="NZ_AJZD02000085.1"/>
</dbReference>
<accession>A0A1E5FTY3</accession>
<dbReference type="InterPro" id="IPR053713">
    <property type="entry name" value="Bact_OM_Channel_sf"/>
</dbReference>
<keyword evidence="1 2" id="KW-0732">Signal</keyword>
<evidence type="ECO:0008006" key="5">
    <source>
        <dbReference type="Google" id="ProtNLM"/>
    </source>
</evidence>
<dbReference type="EMBL" id="AJZD02000085">
    <property type="protein sequence ID" value="OEF93987.1"/>
    <property type="molecule type" value="Genomic_DNA"/>
</dbReference>
<organism evidence="3 4">
    <name type="scientific">Vibrio splendidus 12E03</name>
    <dbReference type="NCBI Taxonomy" id="1191305"/>
    <lineage>
        <taxon>Bacteria</taxon>
        <taxon>Pseudomonadati</taxon>
        <taxon>Pseudomonadota</taxon>
        <taxon>Gammaproteobacteria</taxon>
        <taxon>Vibrionales</taxon>
        <taxon>Vibrionaceae</taxon>
        <taxon>Vibrio</taxon>
    </lineage>
</organism>
<dbReference type="AlphaFoldDB" id="A0A1E5FTY3"/>
<dbReference type="OrthoDB" id="5866370at2"/>
<comment type="caution">
    <text evidence="3">The sequence shown here is derived from an EMBL/GenBank/DDBJ whole genome shotgun (WGS) entry which is preliminary data.</text>
</comment>
<dbReference type="Proteomes" id="UP000094802">
    <property type="component" value="Unassembled WGS sequence"/>
</dbReference>
<feature type="chain" id="PRO_5009176717" description="Porin" evidence="2">
    <location>
        <begin position="23"/>
        <end position="251"/>
    </location>
</feature>
<evidence type="ECO:0000313" key="3">
    <source>
        <dbReference type="EMBL" id="OEF93987.1"/>
    </source>
</evidence>
<gene>
    <name evidence="3" type="ORF">A142_18765</name>
</gene>
<protein>
    <recommendedName>
        <fullName evidence="5">Porin</fullName>
    </recommendedName>
</protein>
<sequence>MTRFNFRLSALSLALMSPFAFSHGNVDISNGSQIDVYVANEDHHGHSSSNTEKAYGIEAVAMDDGGFFVYVEGETGAHEFYQLGAGRYFTPSEQLGLFAYGAYAQGGYADGNELRARLGLDYQATHEFGIHGRIGYDYGNSKMGVDSGDHDHGHSFHSHNGSSARSQLGRLDLGFSYELGHVAEFSYNYVMQKQFESALVDDNDTNLHYEARLTYTDAKLKPYVEYRQTNKAFDQYHFEESAVQFGLSFNY</sequence>
<feature type="signal peptide" evidence="2">
    <location>
        <begin position="1"/>
        <end position="22"/>
    </location>
</feature>
<evidence type="ECO:0000313" key="4">
    <source>
        <dbReference type="Proteomes" id="UP000094802"/>
    </source>
</evidence>
<reference evidence="3 4" key="1">
    <citation type="journal article" date="2012" name="Science">
        <title>Ecological populations of bacteria act as socially cohesive units of antibiotic production and resistance.</title>
        <authorList>
            <person name="Cordero O.X."/>
            <person name="Wildschutte H."/>
            <person name="Kirkup B."/>
            <person name="Proehl S."/>
            <person name="Ngo L."/>
            <person name="Hussain F."/>
            <person name="Le Roux F."/>
            <person name="Mincer T."/>
            <person name="Polz M.F."/>
        </authorList>
    </citation>
    <scope>NUCLEOTIDE SEQUENCE [LARGE SCALE GENOMIC DNA]</scope>
    <source>
        <strain evidence="3 4">12E03</strain>
    </source>
</reference>
<evidence type="ECO:0000256" key="2">
    <source>
        <dbReference type="SAM" id="SignalP"/>
    </source>
</evidence>
<proteinExistence type="predicted"/>
<dbReference type="Gene3D" id="2.40.160.40">
    <property type="entry name" value="monomeric porin ompg"/>
    <property type="match status" value="1"/>
</dbReference>
<evidence type="ECO:0000256" key="1">
    <source>
        <dbReference type="ARBA" id="ARBA00022729"/>
    </source>
</evidence>